<gene>
    <name evidence="10" type="ORF">P174DRAFT_503212</name>
</gene>
<dbReference type="GO" id="GO:0020037">
    <property type="term" value="F:heme binding"/>
    <property type="evidence" value="ECO:0007669"/>
    <property type="project" value="InterPro"/>
</dbReference>
<evidence type="ECO:0000256" key="3">
    <source>
        <dbReference type="ARBA" id="ARBA00022692"/>
    </source>
</evidence>
<comment type="subcellular location">
    <subcellularLocation>
        <location evidence="1">Membrane</location>
    </subcellularLocation>
</comment>
<keyword evidence="9" id="KW-0503">Monooxygenase</keyword>
<dbReference type="SUPFAM" id="SSF48264">
    <property type="entry name" value="Cytochrome P450"/>
    <property type="match status" value="1"/>
</dbReference>
<dbReference type="InterPro" id="IPR036396">
    <property type="entry name" value="Cyt_P450_sf"/>
</dbReference>
<evidence type="ECO:0000313" key="11">
    <source>
        <dbReference type="Proteomes" id="UP000234474"/>
    </source>
</evidence>
<keyword evidence="3" id="KW-0812">Transmembrane</keyword>
<dbReference type="OMA" id="FGVPQLW"/>
<dbReference type="OrthoDB" id="4395313at2759"/>
<dbReference type="GO" id="GO:0016705">
    <property type="term" value="F:oxidoreductase activity, acting on paired donors, with incorporation or reduction of molecular oxygen"/>
    <property type="evidence" value="ECO:0007669"/>
    <property type="project" value="InterPro"/>
</dbReference>
<dbReference type="Proteomes" id="UP000234474">
    <property type="component" value="Unassembled WGS sequence"/>
</dbReference>
<dbReference type="STRING" id="1392255.A0A2I1CEA8"/>
<comment type="similarity">
    <text evidence="9">Belongs to the cytochrome P450 family.</text>
</comment>
<keyword evidence="7 9" id="KW-0408">Iron</keyword>
<dbReference type="PANTHER" id="PTHR24282:SF211">
    <property type="entry name" value="CYTOCHROME P450-RELATED"/>
    <property type="match status" value="1"/>
</dbReference>
<name>A0A2I1CEA8_ASPN1</name>
<comment type="caution">
    <text evidence="10">The sequence shown here is derived from an EMBL/GenBank/DDBJ whole genome shotgun (WGS) entry which is preliminary data.</text>
</comment>
<dbReference type="InterPro" id="IPR001128">
    <property type="entry name" value="Cyt_P450"/>
</dbReference>
<dbReference type="RefSeq" id="XP_024684556.1">
    <property type="nucleotide sequence ID" value="XM_024831145.1"/>
</dbReference>
<dbReference type="VEuPathDB" id="FungiDB:P174DRAFT_503212"/>
<dbReference type="AlphaFoldDB" id="A0A2I1CEA8"/>
<dbReference type="Pfam" id="PF00067">
    <property type="entry name" value="p450"/>
    <property type="match status" value="2"/>
</dbReference>
<evidence type="ECO:0000313" key="10">
    <source>
        <dbReference type="EMBL" id="PKX95961.1"/>
    </source>
</evidence>
<evidence type="ECO:0000256" key="1">
    <source>
        <dbReference type="ARBA" id="ARBA00004370"/>
    </source>
</evidence>
<protein>
    <submittedName>
        <fullName evidence="10">Cytochrome P450</fullName>
    </submittedName>
</protein>
<evidence type="ECO:0000256" key="5">
    <source>
        <dbReference type="ARBA" id="ARBA00022989"/>
    </source>
</evidence>
<keyword evidence="2 9" id="KW-0349">Heme</keyword>
<sequence length="513" mass="58594">MTTGVATIVLWSVLLAITSRYAIWYVSTFRKALRIEGSTPLPSIRIYTPRYSPLIYMRYAVRDGIWQHKGTLPRKELGSDVYWMLGPGGPQLWVADPDLISEITHRWKDFPKPVMYYTQLQLFGENVLTAEGPLWQFHWKITIRLVFAESQEQAKAMVRSWSKESREKRESASSAITVDDLENSVRKLALHIISAAGFGHQMQWDESLKTFVDEVWLLMIFPSWLRKFSPSAHLRRVHKAPSIFAKHVQQAINETKAEDNMRKSARRNDLLSNMINSDGVSHGSDKDGLSDEEITSNVHKELDTIYGEKSEGVGLAYETDYPKMRHLIGPDAGNAPPIPLDIRYPQMDRRQTPDCALQRPNIRYPPNTSIVLDVVAVHRNPRYWGDDAHVFRPSRWLMDETYEPPADSVSHSKHHANLLGPRKGAFVVFSDGHRDCLGKGFAQAEFCAVIATLLKDCSIELVPPEGATPSDEVWSTMCQDAWKALDDRRNMTSFKMYGKVPVRFVPRGSEWRR</sequence>
<evidence type="ECO:0000256" key="2">
    <source>
        <dbReference type="ARBA" id="ARBA00022617"/>
    </source>
</evidence>
<dbReference type="PROSITE" id="PS00086">
    <property type="entry name" value="CYTOCHROME_P450"/>
    <property type="match status" value="1"/>
</dbReference>
<organism evidence="10 11">
    <name type="scientific">Aspergillus novofumigatus (strain IBT 16806)</name>
    <dbReference type="NCBI Taxonomy" id="1392255"/>
    <lineage>
        <taxon>Eukaryota</taxon>
        <taxon>Fungi</taxon>
        <taxon>Dikarya</taxon>
        <taxon>Ascomycota</taxon>
        <taxon>Pezizomycotina</taxon>
        <taxon>Eurotiomycetes</taxon>
        <taxon>Eurotiomycetidae</taxon>
        <taxon>Eurotiales</taxon>
        <taxon>Aspergillaceae</taxon>
        <taxon>Aspergillus</taxon>
        <taxon>Aspergillus subgen. Fumigati</taxon>
    </lineage>
</organism>
<dbReference type="PANTHER" id="PTHR24282">
    <property type="entry name" value="CYTOCHROME P450 FAMILY MEMBER"/>
    <property type="match status" value="1"/>
</dbReference>
<keyword evidence="5" id="KW-1133">Transmembrane helix</keyword>
<keyword evidence="4 9" id="KW-0479">Metal-binding</keyword>
<dbReference type="GeneID" id="36538482"/>
<proteinExistence type="inferred from homology"/>
<dbReference type="Gene3D" id="1.10.630.10">
    <property type="entry name" value="Cytochrome P450"/>
    <property type="match status" value="2"/>
</dbReference>
<keyword evidence="11" id="KW-1185">Reference proteome</keyword>
<dbReference type="InterPro" id="IPR050665">
    <property type="entry name" value="Cytochrome_P450_Monooxygen"/>
</dbReference>
<reference evidence="11" key="1">
    <citation type="journal article" date="2018" name="Proc. Natl. Acad. Sci. U.S.A.">
        <title>Linking secondary metabolites to gene clusters through genome sequencing of six diverse Aspergillus species.</title>
        <authorList>
            <person name="Kaerboelling I."/>
            <person name="Vesth T.C."/>
            <person name="Frisvad J.C."/>
            <person name="Nybo J.L."/>
            <person name="Theobald S."/>
            <person name="Kuo A."/>
            <person name="Bowyer P."/>
            <person name="Matsuda Y."/>
            <person name="Mondo S."/>
            <person name="Lyhne E.K."/>
            <person name="Kogle M.E."/>
            <person name="Clum A."/>
            <person name="Lipzen A."/>
            <person name="Salamov A."/>
            <person name="Ngan C.Y."/>
            <person name="Daum C."/>
            <person name="Chiniquy J."/>
            <person name="Barry K."/>
            <person name="LaButti K."/>
            <person name="Haridas S."/>
            <person name="Simmons B.A."/>
            <person name="Magnuson J.K."/>
            <person name="Mortensen U.H."/>
            <person name="Larsen T.O."/>
            <person name="Grigoriev I.V."/>
            <person name="Baker S.E."/>
            <person name="Andersen M.R."/>
        </authorList>
    </citation>
    <scope>NUCLEOTIDE SEQUENCE [LARGE SCALE GENOMIC DNA]</scope>
    <source>
        <strain evidence="11">IBT 16806</strain>
    </source>
</reference>
<evidence type="ECO:0000256" key="6">
    <source>
        <dbReference type="ARBA" id="ARBA00023002"/>
    </source>
</evidence>
<dbReference type="GO" id="GO:0016020">
    <property type="term" value="C:membrane"/>
    <property type="evidence" value="ECO:0007669"/>
    <property type="project" value="UniProtKB-SubCell"/>
</dbReference>
<evidence type="ECO:0000256" key="7">
    <source>
        <dbReference type="ARBA" id="ARBA00023004"/>
    </source>
</evidence>
<evidence type="ECO:0000256" key="8">
    <source>
        <dbReference type="ARBA" id="ARBA00023136"/>
    </source>
</evidence>
<dbReference type="InterPro" id="IPR017972">
    <property type="entry name" value="Cyt_P450_CS"/>
</dbReference>
<keyword evidence="8" id="KW-0472">Membrane</keyword>
<dbReference type="GO" id="GO:0005506">
    <property type="term" value="F:iron ion binding"/>
    <property type="evidence" value="ECO:0007669"/>
    <property type="project" value="InterPro"/>
</dbReference>
<keyword evidence="6 9" id="KW-0560">Oxidoreductase</keyword>
<dbReference type="GO" id="GO:0004497">
    <property type="term" value="F:monooxygenase activity"/>
    <property type="evidence" value="ECO:0007669"/>
    <property type="project" value="UniProtKB-KW"/>
</dbReference>
<dbReference type="EMBL" id="MSZS01000003">
    <property type="protein sequence ID" value="PKX95961.1"/>
    <property type="molecule type" value="Genomic_DNA"/>
</dbReference>
<accession>A0A2I1CEA8</accession>
<evidence type="ECO:0000256" key="9">
    <source>
        <dbReference type="RuleBase" id="RU000461"/>
    </source>
</evidence>
<evidence type="ECO:0000256" key="4">
    <source>
        <dbReference type="ARBA" id="ARBA00022723"/>
    </source>
</evidence>